<accession>A0ABW4SFL3</accession>
<evidence type="ECO:0000313" key="2">
    <source>
        <dbReference type="Proteomes" id="UP001597218"/>
    </source>
</evidence>
<proteinExistence type="predicted"/>
<dbReference type="Pfam" id="PF10782">
    <property type="entry name" value="zf-C2HCIx2C"/>
    <property type="match status" value="1"/>
</dbReference>
<dbReference type="GO" id="GO:0008270">
    <property type="term" value="F:zinc ion binding"/>
    <property type="evidence" value="ECO:0007669"/>
    <property type="project" value="UniProtKB-KW"/>
</dbReference>
<evidence type="ECO:0000313" key="1">
    <source>
        <dbReference type="EMBL" id="MFD1928186.1"/>
    </source>
</evidence>
<name>A0ABW4SFL3_9BACL</name>
<keyword evidence="1" id="KW-0479">Metal-binding</keyword>
<sequence>MDKALVMNEIDEILDTYCDGCFLKKHLSKDRGKTAAHNFCITHCTVGEHLKFLGEEMNKLIK</sequence>
<gene>
    <name evidence="1" type="ORF">ACFSFY_08955</name>
</gene>
<dbReference type="RefSeq" id="WP_381537306.1">
    <property type="nucleotide sequence ID" value="NZ_JBHUGI010000024.1"/>
</dbReference>
<organism evidence="1 2">
    <name type="scientific">Sporosarcina siberiensis</name>
    <dbReference type="NCBI Taxonomy" id="1365606"/>
    <lineage>
        <taxon>Bacteria</taxon>
        <taxon>Bacillati</taxon>
        <taxon>Bacillota</taxon>
        <taxon>Bacilli</taxon>
        <taxon>Bacillales</taxon>
        <taxon>Caryophanaceae</taxon>
        <taxon>Sporosarcina</taxon>
    </lineage>
</organism>
<keyword evidence="2" id="KW-1185">Reference proteome</keyword>
<keyword evidence="1" id="KW-0863">Zinc-finger</keyword>
<dbReference type="Proteomes" id="UP001597218">
    <property type="component" value="Unassembled WGS sequence"/>
</dbReference>
<keyword evidence="1" id="KW-0862">Zinc</keyword>
<dbReference type="InterPro" id="IPR019718">
    <property type="entry name" value="DUF2602"/>
</dbReference>
<reference evidence="2" key="1">
    <citation type="journal article" date="2019" name="Int. J. Syst. Evol. Microbiol.">
        <title>The Global Catalogue of Microorganisms (GCM) 10K type strain sequencing project: providing services to taxonomists for standard genome sequencing and annotation.</title>
        <authorList>
            <consortium name="The Broad Institute Genomics Platform"/>
            <consortium name="The Broad Institute Genome Sequencing Center for Infectious Disease"/>
            <person name="Wu L."/>
            <person name="Ma J."/>
        </authorList>
    </citation>
    <scope>NUCLEOTIDE SEQUENCE [LARGE SCALE GENOMIC DNA]</scope>
    <source>
        <strain evidence="2">CGMCC 4.7177</strain>
    </source>
</reference>
<comment type="caution">
    <text evidence="1">The sequence shown here is derived from an EMBL/GenBank/DDBJ whole genome shotgun (WGS) entry which is preliminary data.</text>
</comment>
<protein>
    <submittedName>
        <fullName evidence="1">Zinc-finger domain-containing protein</fullName>
    </submittedName>
</protein>
<dbReference type="EMBL" id="JBHUGI010000024">
    <property type="protein sequence ID" value="MFD1928186.1"/>
    <property type="molecule type" value="Genomic_DNA"/>
</dbReference>